<organism evidence="2 3">
    <name type="scientific">Rhodopirellula bahusiensis</name>
    <dbReference type="NCBI Taxonomy" id="2014065"/>
    <lineage>
        <taxon>Bacteria</taxon>
        <taxon>Pseudomonadati</taxon>
        <taxon>Planctomycetota</taxon>
        <taxon>Planctomycetia</taxon>
        <taxon>Pirellulales</taxon>
        <taxon>Pirellulaceae</taxon>
        <taxon>Rhodopirellula</taxon>
    </lineage>
</organism>
<keyword evidence="1" id="KW-1133">Transmembrane helix</keyword>
<feature type="transmembrane region" description="Helical" evidence="1">
    <location>
        <begin position="43"/>
        <end position="63"/>
    </location>
</feature>
<proteinExistence type="predicted"/>
<feature type="transmembrane region" description="Helical" evidence="1">
    <location>
        <begin position="70"/>
        <end position="90"/>
    </location>
</feature>
<protein>
    <submittedName>
        <fullName evidence="2">Uncharacterized protein</fullName>
    </submittedName>
</protein>
<evidence type="ECO:0000313" key="3">
    <source>
        <dbReference type="Proteomes" id="UP000225740"/>
    </source>
</evidence>
<dbReference type="GeneID" id="90609833"/>
<gene>
    <name evidence="2" type="ORF">CEE69_17460</name>
</gene>
<dbReference type="OrthoDB" id="291594at2"/>
<dbReference type="Proteomes" id="UP000225740">
    <property type="component" value="Unassembled WGS sequence"/>
</dbReference>
<evidence type="ECO:0000256" key="1">
    <source>
        <dbReference type="SAM" id="Phobius"/>
    </source>
</evidence>
<dbReference type="EMBL" id="NIZW01000013">
    <property type="protein sequence ID" value="PHQ34137.1"/>
    <property type="molecule type" value="Genomic_DNA"/>
</dbReference>
<comment type="caution">
    <text evidence="2">The sequence shown here is derived from an EMBL/GenBank/DDBJ whole genome shotgun (WGS) entry which is preliminary data.</text>
</comment>
<sequence>MTMTHELGHIFGGWSGGATLVDADLRPWHLPYSIHSPDPSPLLTLWSGPIVGVAIPIVAAVIIRWRSAWFVADFCILANGTYLALAWLAGDPHLDTSRLLESGASSISLATYCVLTISLGYVRFRNDCVMLLSENQPTNHSQESESADTASR</sequence>
<dbReference type="AlphaFoldDB" id="A0A2G1W516"/>
<reference evidence="2 3" key="1">
    <citation type="submission" date="2017-06" db="EMBL/GenBank/DDBJ databases">
        <title>Description of Rhodopirellula bahusiensis sp. nov.</title>
        <authorList>
            <person name="Kizina J."/>
            <person name="Harder J."/>
        </authorList>
    </citation>
    <scope>NUCLEOTIDE SEQUENCE [LARGE SCALE GENOMIC DNA]</scope>
    <source>
        <strain evidence="2 3">SWK21</strain>
    </source>
</reference>
<name>A0A2G1W516_9BACT</name>
<evidence type="ECO:0000313" key="2">
    <source>
        <dbReference type="EMBL" id="PHQ34137.1"/>
    </source>
</evidence>
<accession>A0A2G1W516</accession>
<feature type="transmembrane region" description="Helical" evidence="1">
    <location>
        <begin position="102"/>
        <end position="122"/>
    </location>
</feature>
<keyword evidence="1" id="KW-0812">Transmembrane</keyword>
<keyword evidence="1" id="KW-0472">Membrane</keyword>
<keyword evidence="3" id="KW-1185">Reference proteome</keyword>
<dbReference type="RefSeq" id="WP_099261980.1">
    <property type="nucleotide sequence ID" value="NZ_NIZW01000013.1"/>
</dbReference>